<keyword evidence="5" id="KW-0472">Membrane</keyword>
<dbReference type="GeneID" id="39875081"/>
<dbReference type="GO" id="GO:0005886">
    <property type="term" value="C:plasma membrane"/>
    <property type="evidence" value="ECO:0007669"/>
    <property type="project" value="UniProtKB-SubCell"/>
</dbReference>
<evidence type="ECO:0000256" key="3">
    <source>
        <dbReference type="ARBA" id="ARBA00022475"/>
    </source>
</evidence>
<dbReference type="PROSITE" id="PS51701">
    <property type="entry name" value="6_CYS"/>
    <property type="match status" value="1"/>
</dbReference>
<evidence type="ECO:0000256" key="7">
    <source>
        <dbReference type="ARBA" id="ARBA00023180"/>
    </source>
</evidence>
<dbReference type="GO" id="GO:0009986">
    <property type="term" value="C:cell surface"/>
    <property type="evidence" value="ECO:0007669"/>
    <property type="project" value="UniProtKB-SubCell"/>
</dbReference>
<proteinExistence type="predicted"/>
<comment type="subcellular location">
    <subcellularLocation>
        <location evidence="1">Cell membrane</location>
    </subcellularLocation>
    <subcellularLocation>
        <location evidence="2">Cell surface</location>
    </subcellularLocation>
</comment>
<evidence type="ECO:0000259" key="8">
    <source>
        <dbReference type="PROSITE" id="PS51701"/>
    </source>
</evidence>
<evidence type="ECO:0000256" key="6">
    <source>
        <dbReference type="ARBA" id="ARBA00023157"/>
    </source>
</evidence>
<gene>
    <name evidence="9" type="ORF">BOVATA_028040</name>
</gene>
<dbReference type="InterPro" id="IPR010884">
    <property type="entry name" value="6_CYS_dom"/>
</dbReference>
<evidence type="ECO:0000256" key="4">
    <source>
        <dbReference type="ARBA" id="ARBA00022729"/>
    </source>
</evidence>
<reference evidence="9 10" key="1">
    <citation type="journal article" date="2017" name="BMC Genomics">
        <title>Whole-genome assembly of Babesia ovata and comparative genomics between closely related pathogens.</title>
        <authorList>
            <person name="Yamagishi J."/>
            <person name="Asada M."/>
            <person name="Hakimi H."/>
            <person name="Tanaka T.Q."/>
            <person name="Sugimoto C."/>
            <person name="Kawazu S."/>
        </authorList>
    </citation>
    <scope>NUCLEOTIDE SEQUENCE [LARGE SCALE GENOMIC DNA]</scope>
    <source>
        <strain evidence="9 10">Miyake</strain>
    </source>
</reference>
<evidence type="ECO:0000256" key="1">
    <source>
        <dbReference type="ARBA" id="ARBA00004236"/>
    </source>
</evidence>
<dbReference type="OrthoDB" id="365660at2759"/>
<dbReference type="Proteomes" id="UP000236319">
    <property type="component" value="Unassembled WGS sequence"/>
</dbReference>
<dbReference type="Pfam" id="PF07422">
    <property type="entry name" value="s48_45"/>
    <property type="match status" value="1"/>
</dbReference>
<keyword evidence="10" id="KW-1185">Reference proteome</keyword>
<keyword evidence="7" id="KW-0325">Glycoprotein</keyword>
<dbReference type="VEuPathDB" id="PiroplasmaDB:BOVATA_028040"/>
<dbReference type="EMBL" id="BDSA01000003">
    <property type="protein sequence ID" value="GBE61311.1"/>
    <property type="molecule type" value="Genomic_DNA"/>
</dbReference>
<keyword evidence="4" id="KW-0732">Signal</keyword>
<name>A0A2H6KE88_9APIC</name>
<protein>
    <recommendedName>
        <fullName evidence="8">6-Cys domain-containing protein</fullName>
    </recommendedName>
</protein>
<sequence>MTLPTVIGHEFVCNFGGARGFLSTKALVSCHAYIQYNKFSPVICPHQVNDIEYVWHPQTKSDDQSRINAYVCENGRFCSVALSDVVRTEAPRSLFRMESSESHSTLHLDLTHDDIYTIIERRLVFLCGPRDLVLSDALQRHLDRLDYLDLMDILPWSPVTPLVQEIAKIGTGLGMLILYRGLTHLPLQGCGSRPSPLFAEDNEVVVDAVTGIRSCLADPMLKAPIGFLCDGRLEPDDCMRSLLDNHGRAITAPSPHKYWEFEHHEPWVVAQYFNDFALPPINGECRCINPETGQLKARIEIRSKTDYICDIASKVLQNRFHPIHGPWCSVMLHPGSTLTIRLPAKIVNSTATDGGIDGDIDEDFSALPFSQLPSVYEYETDFMPKDLITLRQLKTVGDINTYDEIPYYEALVGDALELDVSQISQGEVKLKYQLGKPLALRERSNSFFYHWTLISRNESVPDKIRAIVNVAFTFTHRYKMIGCDRGPHSVFDPKLNKRYCSLKSMGNGIGDIYECLFNQMWDRRLAGIHCRPDEDLLPNNCESVGYNLVSNHIMPFTESMRSAMPYPIQGFKVFKLYFTKRDPVGYACICVDQRGYETSRLILESNAHATHTYLVRREEASQTLIPYLLLPWHEVEFSSRWLIRPKPLMLNDVSQKSVTLQVGEHWTMHCEFHPELRNFANNGISKTTWLPKQPEEYYYTVNYTTDGPELFRRRYRDSIATTPGGLKVRYERWYNRPNYHILTINFKMTAVLISKDPLHKKYVPMTFVCGKALQPSDLSTVTGNPSTSGSTSLPNMRSIWSTPRYTWNVVEVAVETTDPHMQGCGVTYASDELFKPETPQLYDADGQPQFGCKIDLQAAKEAAFYCPAPYVLDPPNCFSQVSVGGLVTNVGELSQSLVASRSNHFVILSFDDSLVGPGETLRQTPPLQCRCVTVKGIVLSTIQIENYYAK</sequence>
<evidence type="ECO:0000313" key="10">
    <source>
        <dbReference type="Proteomes" id="UP000236319"/>
    </source>
</evidence>
<evidence type="ECO:0000313" key="9">
    <source>
        <dbReference type="EMBL" id="GBE61311.1"/>
    </source>
</evidence>
<dbReference type="AlphaFoldDB" id="A0A2H6KE88"/>
<evidence type="ECO:0000256" key="2">
    <source>
        <dbReference type="ARBA" id="ARBA00004241"/>
    </source>
</evidence>
<keyword evidence="3" id="KW-1003">Cell membrane</keyword>
<organism evidence="9 10">
    <name type="scientific">Babesia ovata</name>
    <dbReference type="NCBI Taxonomy" id="189622"/>
    <lineage>
        <taxon>Eukaryota</taxon>
        <taxon>Sar</taxon>
        <taxon>Alveolata</taxon>
        <taxon>Apicomplexa</taxon>
        <taxon>Aconoidasida</taxon>
        <taxon>Piroplasmida</taxon>
        <taxon>Babesiidae</taxon>
        <taxon>Babesia</taxon>
    </lineage>
</organism>
<dbReference type="RefSeq" id="XP_028867554.1">
    <property type="nucleotide sequence ID" value="XM_029011721.1"/>
</dbReference>
<dbReference type="InterPro" id="IPR038160">
    <property type="entry name" value="6_CYS_dom_sf"/>
</dbReference>
<keyword evidence="6" id="KW-1015">Disulfide bond</keyword>
<comment type="caution">
    <text evidence="9">The sequence shown here is derived from an EMBL/GenBank/DDBJ whole genome shotgun (WGS) entry which is preliminary data.</text>
</comment>
<accession>A0A2H6KE88</accession>
<dbReference type="Gene3D" id="2.60.40.2860">
    <property type="match status" value="1"/>
</dbReference>
<evidence type="ECO:0000256" key="5">
    <source>
        <dbReference type="ARBA" id="ARBA00023136"/>
    </source>
</evidence>
<feature type="domain" description="6-Cys" evidence="8">
    <location>
        <begin position="820"/>
        <end position="950"/>
    </location>
</feature>